<feature type="domain" description="Orn/Lys/Arg decarboxylases family 1 pyridoxal-P attachment site" evidence="6">
    <location>
        <begin position="125"/>
        <end position="247"/>
    </location>
</feature>
<evidence type="ECO:0000256" key="3">
    <source>
        <dbReference type="ARBA" id="ARBA00022793"/>
    </source>
</evidence>
<keyword evidence="5" id="KW-0456">Lyase</keyword>
<comment type="caution">
    <text evidence="8">The sequence shown here is derived from an EMBL/GenBank/DDBJ whole genome shotgun (WGS) entry which is preliminary data.</text>
</comment>
<proteinExistence type="inferred from homology"/>
<dbReference type="InterPro" id="IPR052357">
    <property type="entry name" value="Orn_Lys_Arg_decarboxylase-I"/>
</dbReference>
<dbReference type="Gene3D" id="3.40.640.10">
    <property type="entry name" value="Type I PLP-dependent aspartate aminotransferase-like (Major domain)"/>
    <property type="match status" value="1"/>
</dbReference>
<dbReference type="InterPro" id="IPR015424">
    <property type="entry name" value="PyrdxlP-dep_Trfase"/>
</dbReference>
<dbReference type="InterPro" id="IPR000310">
    <property type="entry name" value="Orn/Lys/Arg_deCO2ase_major_dom"/>
</dbReference>
<comment type="cofactor">
    <cofactor evidence="1">
        <name>pyridoxal 5'-phosphate</name>
        <dbReference type="ChEBI" id="CHEBI:597326"/>
    </cofactor>
</comment>
<evidence type="ECO:0000259" key="6">
    <source>
        <dbReference type="Pfam" id="PF01276"/>
    </source>
</evidence>
<evidence type="ECO:0000256" key="4">
    <source>
        <dbReference type="ARBA" id="ARBA00022898"/>
    </source>
</evidence>
<dbReference type="PANTHER" id="PTHR43277">
    <property type="entry name" value="ARGININE DECARBOXYLASE"/>
    <property type="match status" value="1"/>
</dbReference>
<evidence type="ECO:0000313" key="8">
    <source>
        <dbReference type="EMBL" id="MFD2831646.1"/>
    </source>
</evidence>
<gene>
    <name evidence="8" type="ORF">ACFSX4_14315</name>
</gene>
<dbReference type="SUPFAM" id="SSF53383">
    <property type="entry name" value="PLP-dependent transferases"/>
    <property type="match status" value="1"/>
</dbReference>
<evidence type="ECO:0000256" key="1">
    <source>
        <dbReference type="ARBA" id="ARBA00001933"/>
    </source>
</evidence>
<dbReference type="InterPro" id="IPR015421">
    <property type="entry name" value="PyrdxlP-dep_Trfase_major"/>
</dbReference>
<organism evidence="8 9">
    <name type="scientific">Corticicoccus populi</name>
    <dbReference type="NCBI Taxonomy" id="1812821"/>
    <lineage>
        <taxon>Bacteria</taxon>
        <taxon>Bacillati</taxon>
        <taxon>Bacillota</taxon>
        <taxon>Bacilli</taxon>
        <taxon>Bacillales</taxon>
        <taxon>Staphylococcaceae</taxon>
        <taxon>Corticicoccus</taxon>
    </lineage>
</organism>
<dbReference type="SUPFAM" id="SSF55904">
    <property type="entry name" value="Ornithine decarboxylase C-terminal domain"/>
    <property type="match status" value="1"/>
</dbReference>
<dbReference type="Pfam" id="PF01276">
    <property type="entry name" value="OKR_DC_1"/>
    <property type="match status" value="2"/>
</dbReference>
<keyword evidence="3" id="KW-0210">Decarboxylase</keyword>
<dbReference type="InterPro" id="IPR008286">
    <property type="entry name" value="Prn/Lys/Arg_de-COase_C"/>
</dbReference>
<reference evidence="9" key="1">
    <citation type="journal article" date="2019" name="Int. J. Syst. Evol. Microbiol.">
        <title>The Global Catalogue of Microorganisms (GCM) 10K type strain sequencing project: providing services to taxonomists for standard genome sequencing and annotation.</title>
        <authorList>
            <consortium name="The Broad Institute Genomics Platform"/>
            <consortium name="The Broad Institute Genome Sequencing Center for Infectious Disease"/>
            <person name="Wu L."/>
            <person name="Ma J."/>
        </authorList>
    </citation>
    <scope>NUCLEOTIDE SEQUENCE [LARGE SCALE GENOMIC DNA]</scope>
    <source>
        <strain evidence="9">KCTC 33575</strain>
    </source>
</reference>
<evidence type="ECO:0000313" key="9">
    <source>
        <dbReference type="Proteomes" id="UP001597519"/>
    </source>
</evidence>
<keyword evidence="4" id="KW-0663">Pyridoxal phosphate</keyword>
<dbReference type="PANTHER" id="PTHR43277:SF3">
    <property type="entry name" value="DECARBOXYLASE, PUTATIVE-RELATED"/>
    <property type="match status" value="1"/>
</dbReference>
<evidence type="ECO:0000256" key="5">
    <source>
        <dbReference type="ARBA" id="ARBA00023239"/>
    </source>
</evidence>
<keyword evidence="9" id="KW-1185">Reference proteome</keyword>
<feature type="domain" description="Orn/Lys/Arg decarboxylases family 1 pyridoxal-P attachment site" evidence="6">
    <location>
        <begin position="4"/>
        <end position="116"/>
    </location>
</feature>
<evidence type="ECO:0000259" key="7">
    <source>
        <dbReference type="Pfam" id="PF03711"/>
    </source>
</evidence>
<evidence type="ECO:0008006" key="10">
    <source>
        <dbReference type="Google" id="ProtNLM"/>
    </source>
</evidence>
<comment type="similarity">
    <text evidence="2">Belongs to the Orn/Lys/Arg decarboxylase class-I family.</text>
</comment>
<protein>
    <recommendedName>
        <fullName evidence="10">Aminotransferase class I/II-fold pyridoxal phosphate-dependent enzyme</fullName>
    </recommendedName>
</protein>
<sequence>MRLTDRLKELDDKQVISMHVPGHKNMTIGYLKEIDMKYDMTEIPGLDNLHNPEGILLELNHKLSGKYEGYSAQAVVNGSTTGILAGISAVSEHVNCFVIRGDAHKSVYHALDLVNADYSVAAADELDDVKEGTAVIITHPSYTGEGLKSLGSLIKKLKSKNITVIVDEAHGAHMDIAEGFLESSMNYGADFVVQSYHKMLPALTGASVVYCREQKNMMTVQKYIDYFETSSPSYLVMASIELAEEFYNDFKPEVFFANRTLIVQVLREKGFEVIECDDPAKLVICRQGLRGHALDSLFRENGVYSEMTVDDGVLWCLPLFHAGDSFPLQELIKSVRSLDLSSMETTDIEKYDISELLNKKCIRTVVPYPPGVPVVIEGEKFHKEVLLVLDNYLNNNVKIEGIKENINYYMNEDES</sequence>
<evidence type="ECO:0000256" key="2">
    <source>
        <dbReference type="ARBA" id="ARBA00010671"/>
    </source>
</evidence>
<feature type="domain" description="Orn/Lys/Arg decarboxylase C-terminal" evidence="7">
    <location>
        <begin position="345"/>
        <end position="389"/>
    </location>
</feature>
<dbReference type="Pfam" id="PF03711">
    <property type="entry name" value="OKR_DC_1_C"/>
    <property type="match status" value="1"/>
</dbReference>
<dbReference type="InterPro" id="IPR036633">
    <property type="entry name" value="Prn/Lys/Arg_de-COase_C_sf"/>
</dbReference>
<accession>A0ABW5WXU8</accession>
<name>A0ABW5WXU8_9STAP</name>
<dbReference type="RefSeq" id="WP_377775975.1">
    <property type="nucleotide sequence ID" value="NZ_JBHUOQ010000007.1"/>
</dbReference>
<dbReference type="EMBL" id="JBHUOQ010000007">
    <property type="protein sequence ID" value="MFD2831646.1"/>
    <property type="molecule type" value="Genomic_DNA"/>
</dbReference>
<dbReference type="Proteomes" id="UP001597519">
    <property type="component" value="Unassembled WGS sequence"/>
</dbReference>
<dbReference type="Gene3D" id="3.90.105.10">
    <property type="entry name" value="Molybdopterin biosynthesis moea protein, domain 2"/>
    <property type="match status" value="1"/>
</dbReference>